<organism evidence="1 2">
    <name type="scientific">Noviherbaspirillum galbum</name>
    <dbReference type="NCBI Taxonomy" id="2709383"/>
    <lineage>
        <taxon>Bacteria</taxon>
        <taxon>Pseudomonadati</taxon>
        <taxon>Pseudomonadota</taxon>
        <taxon>Betaproteobacteria</taxon>
        <taxon>Burkholderiales</taxon>
        <taxon>Oxalobacteraceae</taxon>
        <taxon>Noviherbaspirillum</taxon>
    </lineage>
</organism>
<dbReference type="Proteomes" id="UP000482155">
    <property type="component" value="Unassembled WGS sequence"/>
</dbReference>
<sequence>MMKVLLSETACVNTLTRYVGGDEYLGRHHNQWHFSQIGHRCQSTSLSLARWSVCHPPVLHWIVSAAVADQTERAPLPNKPPI</sequence>
<gene>
    <name evidence="1" type="ORF">G3574_15340</name>
</gene>
<keyword evidence="2" id="KW-1185">Reference proteome</keyword>
<accession>A0A6B3SP01</accession>
<protein>
    <submittedName>
        <fullName evidence="1">Uncharacterized protein</fullName>
    </submittedName>
</protein>
<comment type="caution">
    <text evidence="1">The sequence shown here is derived from an EMBL/GenBank/DDBJ whole genome shotgun (WGS) entry which is preliminary data.</text>
</comment>
<evidence type="ECO:0000313" key="2">
    <source>
        <dbReference type="Proteomes" id="UP000482155"/>
    </source>
</evidence>
<reference evidence="1 2" key="1">
    <citation type="submission" date="2020-02" db="EMBL/GenBank/DDBJ databases">
        <authorList>
            <person name="Kim M.K."/>
        </authorList>
    </citation>
    <scope>NUCLEOTIDE SEQUENCE [LARGE SCALE GENOMIC DNA]</scope>
    <source>
        <strain evidence="1 2">17J57-3</strain>
    </source>
</reference>
<evidence type="ECO:0000313" key="1">
    <source>
        <dbReference type="EMBL" id="NEX62463.1"/>
    </source>
</evidence>
<dbReference type="EMBL" id="JAAIVB010000051">
    <property type="protein sequence ID" value="NEX62463.1"/>
    <property type="molecule type" value="Genomic_DNA"/>
</dbReference>
<dbReference type="RefSeq" id="WP_163964771.1">
    <property type="nucleotide sequence ID" value="NZ_JAAIVB010000051.1"/>
</dbReference>
<proteinExistence type="predicted"/>
<name>A0A6B3SP01_9BURK</name>
<dbReference type="AlphaFoldDB" id="A0A6B3SP01"/>